<evidence type="ECO:0000256" key="2">
    <source>
        <dbReference type="SAM" id="MobiDB-lite"/>
    </source>
</evidence>
<gene>
    <name evidence="3" type="ORF">RFI_22465</name>
</gene>
<sequence>MSDHKVDLETSALDVDVKKQWNDTAAKGGLSQKGPPKRKLDSSEEEDNSDEHAKKEVKEKPFHKKQNKNSEIEFHFGSKRFAEIIYNSLIVDNELRKNEICREVKLTGPTIKVLSCKNLYSYNLHLFHIKLNYFMDFYSNIT</sequence>
<comment type="similarity">
    <text evidence="1">Belongs to the CTAG/PCC1 family.</text>
</comment>
<keyword evidence="4" id="KW-1185">Reference proteome</keyword>
<organism evidence="3 4">
    <name type="scientific">Reticulomyxa filosa</name>
    <dbReference type="NCBI Taxonomy" id="46433"/>
    <lineage>
        <taxon>Eukaryota</taxon>
        <taxon>Sar</taxon>
        <taxon>Rhizaria</taxon>
        <taxon>Retaria</taxon>
        <taxon>Foraminifera</taxon>
        <taxon>Monothalamids</taxon>
        <taxon>Reticulomyxidae</taxon>
        <taxon>Reticulomyxa</taxon>
    </lineage>
</organism>
<accession>X6MLP2</accession>
<feature type="compositionally biased region" description="Basic and acidic residues" evidence="2">
    <location>
        <begin position="50"/>
        <end position="60"/>
    </location>
</feature>
<reference evidence="3 4" key="1">
    <citation type="journal article" date="2013" name="Curr. Biol.">
        <title>The Genome of the Foraminiferan Reticulomyxa filosa.</title>
        <authorList>
            <person name="Glockner G."/>
            <person name="Hulsmann N."/>
            <person name="Schleicher M."/>
            <person name="Noegel A.A."/>
            <person name="Eichinger L."/>
            <person name="Gallinger C."/>
            <person name="Pawlowski J."/>
            <person name="Sierra R."/>
            <person name="Euteneuer U."/>
            <person name="Pillet L."/>
            <person name="Moustafa A."/>
            <person name="Platzer M."/>
            <person name="Groth M."/>
            <person name="Szafranski K."/>
            <person name="Schliwa M."/>
        </authorList>
    </citation>
    <scope>NUCLEOTIDE SEQUENCE [LARGE SCALE GENOMIC DNA]</scope>
</reference>
<dbReference type="Gene3D" id="3.30.310.50">
    <property type="entry name" value="Alpha-D-phosphohexomutase, C-terminal domain"/>
    <property type="match status" value="1"/>
</dbReference>
<evidence type="ECO:0000256" key="1">
    <source>
        <dbReference type="ARBA" id="ARBA00007073"/>
    </source>
</evidence>
<evidence type="ECO:0000313" key="3">
    <source>
        <dbReference type="EMBL" id="ETO14903.1"/>
    </source>
</evidence>
<protein>
    <submittedName>
        <fullName evidence="3">Uncharacterized protein</fullName>
    </submittedName>
</protein>
<dbReference type="InterPro" id="IPR015419">
    <property type="entry name" value="CTAG/Pcc1"/>
</dbReference>
<dbReference type="Pfam" id="PF09341">
    <property type="entry name" value="Pcc1"/>
    <property type="match status" value="1"/>
</dbReference>
<comment type="caution">
    <text evidence="3">The sequence shown here is derived from an EMBL/GenBank/DDBJ whole genome shotgun (WGS) entry which is preliminary data.</text>
</comment>
<dbReference type="AlphaFoldDB" id="X6MLP2"/>
<feature type="region of interest" description="Disordered" evidence="2">
    <location>
        <begin position="24"/>
        <end position="66"/>
    </location>
</feature>
<name>X6MLP2_RETFI</name>
<dbReference type="EMBL" id="ASPP01019670">
    <property type="protein sequence ID" value="ETO14903.1"/>
    <property type="molecule type" value="Genomic_DNA"/>
</dbReference>
<evidence type="ECO:0000313" key="4">
    <source>
        <dbReference type="Proteomes" id="UP000023152"/>
    </source>
</evidence>
<dbReference type="Proteomes" id="UP000023152">
    <property type="component" value="Unassembled WGS sequence"/>
</dbReference>
<proteinExistence type="inferred from homology"/>